<sequence length="119" mass="13496">MESRRLKEFPVMATSVRPYRPEDAPALLAMLKAEGIRREETTFASGASFLLSGEDEILGFFSLDFSGLYPRLKHFCIARDHRFAQSNAWKLIGAARETVRMAGYGEMIVHGRGNHMVRF</sequence>
<dbReference type="SUPFAM" id="SSF55729">
    <property type="entry name" value="Acyl-CoA N-acyltransferases (Nat)"/>
    <property type="match status" value="1"/>
</dbReference>
<gene>
    <name evidence="1" type="ORF">LCGC14_2541490</name>
</gene>
<dbReference type="InterPro" id="IPR016181">
    <property type="entry name" value="Acyl_CoA_acyltransferase"/>
</dbReference>
<dbReference type="Gene3D" id="3.40.630.30">
    <property type="match status" value="1"/>
</dbReference>
<proteinExistence type="predicted"/>
<protein>
    <recommendedName>
        <fullName evidence="2">N-acetyltransferase domain-containing protein</fullName>
    </recommendedName>
</protein>
<comment type="caution">
    <text evidence="1">The sequence shown here is derived from an EMBL/GenBank/DDBJ whole genome shotgun (WGS) entry which is preliminary data.</text>
</comment>
<dbReference type="EMBL" id="LAZR01041488">
    <property type="protein sequence ID" value="KKL11865.1"/>
    <property type="molecule type" value="Genomic_DNA"/>
</dbReference>
<evidence type="ECO:0008006" key="2">
    <source>
        <dbReference type="Google" id="ProtNLM"/>
    </source>
</evidence>
<evidence type="ECO:0000313" key="1">
    <source>
        <dbReference type="EMBL" id="KKL11865.1"/>
    </source>
</evidence>
<dbReference type="AlphaFoldDB" id="A0A0F9AR06"/>
<reference evidence="1" key="1">
    <citation type="journal article" date="2015" name="Nature">
        <title>Complex archaea that bridge the gap between prokaryotes and eukaryotes.</title>
        <authorList>
            <person name="Spang A."/>
            <person name="Saw J.H."/>
            <person name="Jorgensen S.L."/>
            <person name="Zaremba-Niedzwiedzka K."/>
            <person name="Martijn J."/>
            <person name="Lind A.E."/>
            <person name="van Eijk R."/>
            <person name="Schleper C."/>
            <person name="Guy L."/>
            <person name="Ettema T.J."/>
        </authorList>
    </citation>
    <scope>NUCLEOTIDE SEQUENCE</scope>
</reference>
<feature type="non-terminal residue" evidence="1">
    <location>
        <position position="119"/>
    </location>
</feature>
<organism evidence="1">
    <name type="scientific">marine sediment metagenome</name>
    <dbReference type="NCBI Taxonomy" id="412755"/>
    <lineage>
        <taxon>unclassified sequences</taxon>
        <taxon>metagenomes</taxon>
        <taxon>ecological metagenomes</taxon>
    </lineage>
</organism>
<accession>A0A0F9AR06</accession>
<name>A0A0F9AR06_9ZZZZ</name>